<evidence type="ECO:0000313" key="2">
    <source>
        <dbReference type="EMBL" id="MED6148605.1"/>
    </source>
</evidence>
<proteinExistence type="predicted"/>
<dbReference type="Proteomes" id="UP001341840">
    <property type="component" value="Unassembled WGS sequence"/>
</dbReference>
<keyword evidence="3" id="KW-1185">Reference proteome</keyword>
<reference evidence="2 3" key="1">
    <citation type="journal article" date="2023" name="Plants (Basel)">
        <title>Bridging the Gap: Combining Genomics and Transcriptomics Approaches to Understand Stylosanthes scabra, an Orphan Legume from the Brazilian Caatinga.</title>
        <authorList>
            <person name="Ferreira-Neto J.R.C."/>
            <person name="da Silva M.D."/>
            <person name="Binneck E."/>
            <person name="de Melo N.F."/>
            <person name="da Silva R.H."/>
            <person name="de Melo A.L.T.M."/>
            <person name="Pandolfi V."/>
            <person name="Bustamante F.O."/>
            <person name="Brasileiro-Vidal A.C."/>
            <person name="Benko-Iseppon A.M."/>
        </authorList>
    </citation>
    <scope>NUCLEOTIDE SEQUENCE [LARGE SCALE GENOMIC DNA]</scope>
    <source>
        <tissue evidence="2">Leaves</tissue>
    </source>
</reference>
<name>A0ABU6TIL1_9FABA</name>
<evidence type="ECO:0000313" key="3">
    <source>
        <dbReference type="Proteomes" id="UP001341840"/>
    </source>
</evidence>
<protein>
    <submittedName>
        <fullName evidence="2">Uncharacterized protein</fullName>
    </submittedName>
</protein>
<accession>A0ABU6TIL1</accession>
<sequence>MEDTHHNTAVADGSIDDPPKDAIIAMEVDELPSIEEETNTTQQHVVSEKHVEEYVASPQQEALVQELTLRDFLEIEKGDPKQDVAAADSELDFAQPSFDLGIDYASQCQPQETEIYDIDDEEDKYKLLSAKN</sequence>
<dbReference type="EMBL" id="JASCZI010091040">
    <property type="protein sequence ID" value="MED6148605.1"/>
    <property type="molecule type" value="Genomic_DNA"/>
</dbReference>
<organism evidence="2 3">
    <name type="scientific">Stylosanthes scabra</name>
    <dbReference type="NCBI Taxonomy" id="79078"/>
    <lineage>
        <taxon>Eukaryota</taxon>
        <taxon>Viridiplantae</taxon>
        <taxon>Streptophyta</taxon>
        <taxon>Embryophyta</taxon>
        <taxon>Tracheophyta</taxon>
        <taxon>Spermatophyta</taxon>
        <taxon>Magnoliopsida</taxon>
        <taxon>eudicotyledons</taxon>
        <taxon>Gunneridae</taxon>
        <taxon>Pentapetalae</taxon>
        <taxon>rosids</taxon>
        <taxon>fabids</taxon>
        <taxon>Fabales</taxon>
        <taxon>Fabaceae</taxon>
        <taxon>Papilionoideae</taxon>
        <taxon>50 kb inversion clade</taxon>
        <taxon>dalbergioids sensu lato</taxon>
        <taxon>Dalbergieae</taxon>
        <taxon>Pterocarpus clade</taxon>
        <taxon>Stylosanthes</taxon>
    </lineage>
</organism>
<evidence type="ECO:0000256" key="1">
    <source>
        <dbReference type="SAM" id="MobiDB-lite"/>
    </source>
</evidence>
<gene>
    <name evidence="2" type="ORF">PIB30_054681</name>
</gene>
<comment type="caution">
    <text evidence="2">The sequence shown here is derived from an EMBL/GenBank/DDBJ whole genome shotgun (WGS) entry which is preliminary data.</text>
</comment>
<feature type="region of interest" description="Disordered" evidence="1">
    <location>
        <begin position="1"/>
        <end position="20"/>
    </location>
</feature>